<organism evidence="1 2">
    <name type="scientific">Salix suchowensis</name>
    <dbReference type="NCBI Taxonomy" id="1278906"/>
    <lineage>
        <taxon>Eukaryota</taxon>
        <taxon>Viridiplantae</taxon>
        <taxon>Streptophyta</taxon>
        <taxon>Embryophyta</taxon>
        <taxon>Tracheophyta</taxon>
        <taxon>Spermatophyta</taxon>
        <taxon>Magnoliopsida</taxon>
        <taxon>eudicotyledons</taxon>
        <taxon>Gunneridae</taxon>
        <taxon>Pentapetalae</taxon>
        <taxon>rosids</taxon>
        <taxon>fabids</taxon>
        <taxon>Malpighiales</taxon>
        <taxon>Salicaceae</taxon>
        <taxon>Saliceae</taxon>
        <taxon>Salix</taxon>
    </lineage>
</organism>
<keyword evidence="2" id="KW-1185">Reference proteome</keyword>
<reference evidence="1" key="2">
    <citation type="journal article" date="2023" name="Int. J. Mol. Sci.">
        <title>De Novo Assembly and Annotation of 11 Diverse Shrub Willow (Salix) Genomes Reveals Novel Gene Organization in Sex-Linked Regions.</title>
        <authorList>
            <person name="Hyden B."/>
            <person name="Feng K."/>
            <person name="Yates T.B."/>
            <person name="Jawdy S."/>
            <person name="Cereghino C."/>
            <person name="Smart L.B."/>
            <person name="Muchero W."/>
        </authorList>
    </citation>
    <scope>NUCLEOTIDE SEQUENCE</scope>
    <source>
        <tissue evidence="1">Shoot tip</tissue>
    </source>
</reference>
<dbReference type="Proteomes" id="UP001141253">
    <property type="component" value="Chromosome 3"/>
</dbReference>
<accession>A0ABQ9BSM1</accession>
<dbReference type="EMBL" id="JAPFFI010000007">
    <property type="protein sequence ID" value="KAJ6389161.1"/>
    <property type="molecule type" value="Genomic_DNA"/>
</dbReference>
<gene>
    <name evidence="1" type="ORF">OIU77_027495</name>
</gene>
<sequence>MATKEISPFFFFSHFSRSPSKVSFSSFPLVITPLFSQHNPSPTIYLAVPFVSFFHSLYSFLA</sequence>
<name>A0ABQ9BSM1_9ROSI</name>
<comment type="caution">
    <text evidence="1">The sequence shown here is derived from an EMBL/GenBank/DDBJ whole genome shotgun (WGS) entry which is preliminary data.</text>
</comment>
<proteinExistence type="predicted"/>
<reference evidence="1" key="1">
    <citation type="submission" date="2022-10" db="EMBL/GenBank/DDBJ databases">
        <authorList>
            <person name="Hyden B.L."/>
            <person name="Feng K."/>
            <person name="Yates T."/>
            <person name="Jawdy S."/>
            <person name="Smart L.B."/>
            <person name="Muchero W."/>
        </authorList>
    </citation>
    <scope>NUCLEOTIDE SEQUENCE</scope>
    <source>
        <tissue evidence="1">Shoot tip</tissue>
    </source>
</reference>
<evidence type="ECO:0000313" key="2">
    <source>
        <dbReference type="Proteomes" id="UP001141253"/>
    </source>
</evidence>
<protein>
    <submittedName>
        <fullName evidence="1">Uncharacterized protein</fullName>
    </submittedName>
</protein>
<evidence type="ECO:0000313" key="1">
    <source>
        <dbReference type="EMBL" id="KAJ6389161.1"/>
    </source>
</evidence>